<keyword evidence="1" id="KW-1133">Transmembrane helix</keyword>
<keyword evidence="1" id="KW-0472">Membrane</keyword>
<dbReference type="Proteomes" id="UP000255541">
    <property type="component" value="Unassembled WGS sequence"/>
</dbReference>
<evidence type="ECO:0000256" key="1">
    <source>
        <dbReference type="SAM" id="Phobius"/>
    </source>
</evidence>
<feature type="transmembrane region" description="Helical" evidence="1">
    <location>
        <begin position="102"/>
        <end position="123"/>
    </location>
</feature>
<feature type="transmembrane region" description="Helical" evidence="1">
    <location>
        <begin position="43"/>
        <end position="65"/>
    </location>
</feature>
<evidence type="ECO:0000313" key="3">
    <source>
        <dbReference type="Proteomes" id="UP000255541"/>
    </source>
</evidence>
<reference evidence="2 3" key="1">
    <citation type="submission" date="2018-07" db="EMBL/GenBank/DDBJ databases">
        <title>Draft Genome Sequence of Pseudomonas fluorescens AHK-1 associated with canker disease of kiwifruit.</title>
        <authorList>
            <person name="Wu Z."/>
        </authorList>
    </citation>
    <scope>NUCLEOTIDE SEQUENCE [LARGE SCALE GENOMIC DNA]</scope>
    <source>
        <strain evidence="2 3">AHK-1</strain>
    </source>
</reference>
<comment type="caution">
    <text evidence="2">The sequence shown here is derived from an EMBL/GenBank/DDBJ whole genome shotgun (WGS) entry which is preliminary data.</text>
</comment>
<evidence type="ECO:0000313" key="2">
    <source>
        <dbReference type="EMBL" id="RDS89265.1"/>
    </source>
</evidence>
<sequence>MADRDENDKWLSYDGQKHETHFQANERDKAHGKEMRQTYQKEVSLKGNLVQIIYLVVCVLVFAGAQGFQSGLGYVLLIPMAWGLYALTKFVNKFTQEQRDRVFGWTLFVIAVISITMMIRGIVK</sequence>
<proteinExistence type="predicted"/>
<protein>
    <submittedName>
        <fullName evidence="2">Uncharacterized protein</fullName>
    </submittedName>
</protein>
<accession>A0A7Z6MVX9</accession>
<keyword evidence="1" id="KW-0812">Transmembrane</keyword>
<name>A0A7Z6MVX9_PSEFL</name>
<dbReference type="AlphaFoldDB" id="A0A7Z6MVX9"/>
<organism evidence="2 3">
    <name type="scientific">Pseudomonas fluorescens</name>
    <dbReference type="NCBI Taxonomy" id="294"/>
    <lineage>
        <taxon>Bacteria</taxon>
        <taxon>Pseudomonadati</taxon>
        <taxon>Pseudomonadota</taxon>
        <taxon>Gammaproteobacteria</taxon>
        <taxon>Pseudomonadales</taxon>
        <taxon>Pseudomonadaceae</taxon>
        <taxon>Pseudomonas</taxon>
    </lineage>
</organism>
<gene>
    <name evidence="2" type="ORF">DL347_19660</name>
</gene>
<feature type="transmembrane region" description="Helical" evidence="1">
    <location>
        <begin position="71"/>
        <end position="90"/>
    </location>
</feature>
<dbReference type="RefSeq" id="WP_115487635.1">
    <property type="nucleotide sequence ID" value="NZ_QRBA01000011.1"/>
</dbReference>
<dbReference type="EMBL" id="QRBA01000011">
    <property type="protein sequence ID" value="RDS89265.1"/>
    <property type="molecule type" value="Genomic_DNA"/>
</dbReference>